<keyword evidence="1" id="KW-1133">Transmembrane helix</keyword>
<dbReference type="PANTHER" id="PTHR30273">
    <property type="entry name" value="PERIPLASMIC SIGNAL SENSOR AND SIGMA FACTOR ACTIVATOR FECR-RELATED"/>
    <property type="match status" value="1"/>
</dbReference>
<dbReference type="AlphaFoldDB" id="A0A2P8FZ81"/>
<dbReference type="InterPro" id="IPR006860">
    <property type="entry name" value="FecR"/>
</dbReference>
<reference evidence="4 5" key="1">
    <citation type="submission" date="2018-03" db="EMBL/GenBank/DDBJ databases">
        <title>Genomic Encyclopedia of Archaeal and Bacterial Type Strains, Phase II (KMG-II): from individual species to whole genera.</title>
        <authorList>
            <person name="Goeker M."/>
        </authorList>
    </citation>
    <scope>NUCLEOTIDE SEQUENCE [LARGE SCALE GENOMIC DNA]</scope>
    <source>
        <strain evidence="4 5">DSM 18107</strain>
    </source>
</reference>
<dbReference type="EMBL" id="PYGK01000010">
    <property type="protein sequence ID" value="PSL27014.1"/>
    <property type="molecule type" value="Genomic_DNA"/>
</dbReference>
<dbReference type="Gene3D" id="3.55.50.30">
    <property type="match status" value="1"/>
</dbReference>
<feature type="transmembrane region" description="Helical" evidence="1">
    <location>
        <begin position="91"/>
        <end position="109"/>
    </location>
</feature>
<dbReference type="OrthoDB" id="1452822at2"/>
<dbReference type="PANTHER" id="PTHR30273:SF2">
    <property type="entry name" value="PROTEIN FECR"/>
    <property type="match status" value="1"/>
</dbReference>
<protein>
    <submittedName>
        <fullName evidence="4">FecR family protein</fullName>
    </submittedName>
</protein>
<evidence type="ECO:0000256" key="1">
    <source>
        <dbReference type="SAM" id="Phobius"/>
    </source>
</evidence>
<feature type="domain" description="Protein FecR C-terminal" evidence="3">
    <location>
        <begin position="255"/>
        <end position="324"/>
    </location>
</feature>
<dbReference type="Proteomes" id="UP000240978">
    <property type="component" value="Unassembled WGS sequence"/>
</dbReference>
<comment type="caution">
    <text evidence="4">The sequence shown here is derived from an EMBL/GenBank/DDBJ whole genome shotgun (WGS) entry which is preliminary data.</text>
</comment>
<dbReference type="PIRSF" id="PIRSF018266">
    <property type="entry name" value="FecR"/>
    <property type="match status" value="1"/>
</dbReference>
<dbReference type="Gene3D" id="2.60.120.1440">
    <property type="match status" value="1"/>
</dbReference>
<evidence type="ECO:0000313" key="5">
    <source>
        <dbReference type="Proteomes" id="UP000240978"/>
    </source>
</evidence>
<dbReference type="GO" id="GO:0016989">
    <property type="term" value="F:sigma factor antagonist activity"/>
    <property type="evidence" value="ECO:0007669"/>
    <property type="project" value="TreeGrafter"/>
</dbReference>
<evidence type="ECO:0000259" key="3">
    <source>
        <dbReference type="Pfam" id="PF16344"/>
    </source>
</evidence>
<sequence length="329" mass="36743">MIQIPEHIVSIIIKHLRAIQTAAEEDTLLAWITESEEHEKAYQQVVRLWNDSGSILGQPAFDTARAWEKLDSSLDHGAPVGKTVKIRLMRLAVAACMVGILALAGWIFYQQQDKTILTIAAAGKGSQRLTLPDGSLVILREGASIRYPKAFNARERAVTVTGESYFDVQQETGHPFRIQTARATIEVLGTSFTINSNEHQDRLIVSSGKVLFTGKDQHAGQHVVTAQQDAVLDEKGINIVPVKDSNYLSWQTGILQFDNAPFAAVVMALADYYHLHIKADSLLTRQPELSTITARFEHQPLEQVLEEIKLLINVSYRKQNDTIIFYQSQ</sequence>
<keyword evidence="1" id="KW-0472">Membrane</keyword>
<accession>A0A2P8FZ81</accession>
<dbReference type="InterPro" id="IPR032508">
    <property type="entry name" value="FecR_C"/>
</dbReference>
<organism evidence="4 5">
    <name type="scientific">Chitinophaga ginsengisoli</name>
    <dbReference type="NCBI Taxonomy" id="363837"/>
    <lineage>
        <taxon>Bacteria</taxon>
        <taxon>Pseudomonadati</taxon>
        <taxon>Bacteroidota</taxon>
        <taxon>Chitinophagia</taxon>
        <taxon>Chitinophagales</taxon>
        <taxon>Chitinophagaceae</taxon>
        <taxon>Chitinophaga</taxon>
    </lineage>
</organism>
<evidence type="ECO:0000313" key="4">
    <source>
        <dbReference type="EMBL" id="PSL27014.1"/>
    </source>
</evidence>
<keyword evidence="5" id="KW-1185">Reference proteome</keyword>
<dbReference type="RefSeq" id="WP_106604171.1">
    <property type="nucleotide sequence ID" value="NZ_PYGK01000010.1"/>
</dbReference>
<proteinExistence type="predicted"/>
<name>A0A2P8FZ81_9BACT</name>
<dbReference type="Pfam" id="PF16344">
    <property type="entry name" value="FecR_C"/>
    <property type="match status" value="1"/>
</dbReference>
<feature type="domain" description="FecR protein" evidence="2">
    <location>
        <begin position="119"/>
        <end position="210"/>
    </location>
</feature>
<keyword evidence="1" id="KW-0812">Transmembrane</keyword>
<evidence type="ECO:0000259" key="2">
    <source>
        <dbReference type="Pfam" id="PF04773"/>
    </source>
</evidence>
<dbReference type="Pfam" id="PF04773">
    <property type="entry name" value="FecR"/>
    <property type="match status" value="1"/>
</dbReference>
<dbReference type="InterPro" id="IPR012373">
    <property type="entry name" value="Ferrdict_sens_TM"/>
</dbReference>
<gene>
    <name evidence="4" type="ORF">CLV42_110168</name>
</gene>